<dbReference type="InterPro" id="IPR042195">
    <property type="entry name" value="ArgJ_beta_C"/>
</dbReference>
<feature type="site" description="Cleavage; by autolysis" evidence="8">
    <location>
        <begin position="186"/>
        <end position="187"/>
    </location>
</feature>
<dbReference type="EC" id="2.3.1.35" evidence="8"/>
<comment type="similarity">
    <text evidence="1 8">Belongs to the ArgJ family.</text>
</comment>
<dbReference type="InterPro" id="IPR002813">
    <property type="entry name" value="Arg_biosynth_ArgJ"/>
</dbReference>
<keyword evidence="8" id="KW-0963">Cytoplasm</keyword>
<dbReference type="GO" id="GO:0005737">
    <property type="term" value="C:cytoplasm"/>
    <property type="evidence" value="ECO:0007669"/>
    <property type="project" value="UniProtKB-SubCell"/>
</dbReference>
<keyword evidence="7 8" id="KW-0012">Acyltransferase</keyword>
<feature type="binding site" evidence="8">
    <location>
        <position position="187"/>
    </location>
    <ligand>
        <name>substrate</name>
    </ligand>
</feature>
<dbReference type="HAMAP" id="MF_01106">
    <property type="entry name" value="ArgJ"/>
    <property type="match status" value="1"/>
</dbReference>
<feature type="active site" description="Nucleophile" evidence="8">
    <location>
        <position position="187"/>
    </location>
</feature>
<evidence type="ECO:0000256" key="7">
    <source>
        <dbReference type="ARBA" id="ARBA00023315"/>
    </source>
</evidence>
<feature type="binding site" evidence="8">
    <location>
        <position position="150"/>
    </location>
    <ligand>
        <name>substrate</name>
    </ligand>
</feature>
<dbReference type="RefSeq" id="WP_092129378.1">
    <property type="nucleotide sequence ID" value="NZ_FMYU01000011.1"/>
</dbReference>
<dbReference type="GO" id="GO:0004042">
    <property type="term" value="F:L-glutamate N-acetyltransferase activity"/>
    <property type="evidence" value="ECO:0007669"/>
    <property type="project" value="UniProtKB-UniRule"/>
</dbReference>
<keyword evidence="10" id="KW-1185">Reference proteome</keyword>
<dbReference type="NCBIfam" id="TIGR00120">
    <property type="entry name" value="ArgJ"/>
    <property type="match status" value="1"/>
</dbReference>
<dbReference type="Gene3D" id="3.10.20.340">
    <property type="entry name" value="ArgJ beta chain, C-terminal domain"/>
    <property type="match status" value="1"/>
</dbReference>
<evidence type="ECO:0000313" key="10">
    <source>
        <dbReference type="Proteomes" id="UP000199411"/>
    </source>
</evidence>
<dbReference type="AlphaFoldDB" id="A0A1G6QB82"/>
<evidence type="ECO:0000256" key="6">
    <source>
        <dbReference type="ARBA" id="ARBA00022813"/>
    </source>
</evidence>
<name>A0A1G6QB82_9BACT</name>
<comment type="catalytic activity">
    <reaction evidence="8">
        <text>N(2)-acetyl-L-ornithine + L-glutamate = N-acetyl-L-glutamate + L-ornithine</text>
        <dbReference type="Rhea" id="RHEA:15349"/>
        <dbReference type="ChEBI" id="CHEBI:29985"/>
        <dbReference type="ChEBI" id="CHEBI:44337"/>
        <dbReference type="ChEBI" id="CHEBI:46911"/>
        <dbReference type="ChEBI" id="CHEBI:57805"/>
        <dbReference type="EC" id="2.3.1.35"/>
    </reaction>
</comment>
<keyword evidence="5 8" id="KW-0808">Transferase</keyword>
<evidence type="ECO:0000256" key="1">
    <source>
        <dbReference type="ARBA" id="ARBA00006774"/>
    </source>
</evidence>
<comment type="subunit">
    <text evidence="2 8">Heterotetramer of two alpha and two beta chains.</text>
</comment>
<gene>
    <name evidence="8" type="primary">argJ</name>
    <name evidence="9" type="ORF">SAMN05660835_01535</name>
</gene>
<feature type="site" description="Involved in the stabilization of negative charge on the oxyanion by the formation of the oxyanion hole" evidence="8">
    <location>
        <position position="115"/>
    </location>
</feature>
<feature type="binding site" evidence="8">
    <location>
        <position position="272"/>
    </location>
    <ligand>
        <name>substrate</name>
    </ligand>
</feature>
<feature type="chain" id="PRO_5023321502" description="Arginine biosynthesis bifunctional protein ArgJ alpha chain" evidence="8">
    <location>
        <begin position="1"/>
        <end position="186"/>
    </location>
</feature>
<feature type="binding site" evidence="8">
    <location>
        <position position="400"/>
    </location>
    <ligand>
        <name>substrate</name>
    </ligand>
</feature>
<evidence type="ECO:0000256" key="5">
    <source>
        <dbReference type="ARBA" id="ARBA00022679"/>
    </source>
</evidence>
<dbReference type="CDD" id="cd02152">
    <property type="entry name" value="OAT"/>
    <property type="match status" value="1"/>
</dbReference>
<evidence type="ECO:0000256" key="2">
    <source>
        <dbReference type="ARBA" id="ARBA00011475"/>
    </source>
</evidence>
<protein>
    <recommendedName>
        <fullName evidence="8">Arginine biosynthesis bifunctional protein ArgJ</fullName>
    </recommendedName>
    <domain>
        <recommendedName>
            <fullName evidence="8">Glutamate N-acetyltransferase</fullName>
            <ecNumber evidence="8">2.3.1.35</ecNumber>
        </recommendedName>
        <alternativeName>
            <fullName evidence="8">Ornithine acetyltransferase</fullName>
            <shortName evidence="8">OATase</shortName>
        </alternativeName>
        <alternativeName>
            <fullName evidence="8">Ornithine transacetylase</fullName>
        </alternativeName>
    </domain>
    <domain>
        <recommendedName>
            <fullName evidence="8">Amino-acid acetyltransferase</fullName>
            <ecNumber evidence="8">2.3.1.1</ecNumber>
        </recommendedName>
        <alternativeName>
            <fullName evidence="8">N-acetylglutamate synthase</fullName>
            <shortName evidence="8">AGSase</shortName>
        </alternativeName>
    </domain>
    <component>
        <recommendedName>
            <fullName evidence="8">Arginine biosynthesis bifunctional protein ArgJ alpha chain</fullName>
        </recommendedName>
    </component>
    <component>
        <recommendedName>
            <fullName evidence="8">Arginine biosynthesis bifunctional protein ArgJ beta chain</fullName>
        </recommendedName>
    </component>
</protein>
<dbReference type="GO" id="GO:0004358">
    <property type="term" value="F:L-glutamate N-acetyltransferase activity, acting on acetyl-L-ornithine as donor"/>
    <property type="evidence" value="ECO:0007669"/>
    <property type="project" value="UniProtKB-UniRule"/>
</dbReference>
<comment type="pathway">
    <text evidence="8">Amino-acid biosynthesis; L-arginine biosynthesis; L-ornithine and N-acetyl-L-glutamate from L-glutamate and N(2)-acetyl-L-ornithine (cyclic): step 1/1.</text>
</comment>
<comment type="pathway">
    <text evidence="8">Amino-acid biosynthesis; L-arginine biosynthesis; N(2)-acetyl-L-ornithine from L-glutamate: step 1/4.</text>
</comment>
<comment type="catalytic activity">
    <reaction evidence="8">
        <text>L-glutamate + acetyl-CoA = N-acetyl-L-glutamate + CoA + H(+)</text>
        <dbReference type="Rhea" id="RHEA:24292"/>
        <dbReference type="ChEBI" id="CHEBI:15378"/>
        <dbReference type="ChEBI" id="CHEBI:29985"/>
        <dbReference type="ChEBI" id="CHEBI:44337"/>
        <dbReference type="ChEBI" id="CHEBI:57287"/>
        <dbReference type="ChEBI" id="CHEBI:57288"/>
        <dbReference type="EC" id="2.3.1.1"/>
    </reaction>
</comment>
<evidence type="ECO:0000256" key="8">
    <source>
        <dbReference type="HAMAP-Rule" id="MF_01106"/>
    </source>
</evidence>
<accession>A0A1G6QB82</accession>
<reference evidence="10" key="1">
    <citation type="submission" date="2016-10" db="EMBL/GenBank/DDBJ databases">
        <authorList>
            <person name="Varghese N."/>
            <person name="Submissions S."/>
        </authorList>
    </citation>
    <scope>NUCLEOTIDE SEQUENCE [LARGE SCALE GENOMIC DNA]</scope>
    <source>
        <strain evidence="10">DSM 8415</strain>
    </source>
</reference>
<dbReference type="EMBL" id="FMYU01000011">
    <property type="protein sequence ID" value="SDC89174.1"/>
    <property type="molecule type" value="Genomic_DNA"/>
</dbReference>
<dbReference type="Proteomes" id="UP000199411">
    <property type="component" value="Unassembled WGS sequence"/>
</dbReference>
<dbReference type="EC" id="2.3.1.1" evidence="8"/>
<dbReference type="Pfam" id="PF01960">
    <property type="entry name" value="ArgJ"/>
    <property type="match status" value="1"/>
</dbReference>
<feature type="binding site" evidence="8">
    <location>
        <position position="395"/>
    </location>
    <ligand>
        <name>substrate</name>
    </ligand>
</feature>
<dbReference type="PANTHER" id="PTHR23100:SF0">
    <property type="entry name" value="ARGININE BIOSYNTHESIS BIFUNCTIONAL PROTEIN ARGJ, MITOCHONDRIAL"/>
    <property type="match status" value="1"/>
</dbReference>
<keyword evidence="8" id="KW-0511">Multifunctional enzyme</keyword>
<evidence type="ECO:0000313" key="9">
    <source>
        <dbReference type="EMBL" id="SDC89174.1"/>
    </source>
</evidence>
<evidence type="ECO:0000256" key="3">
    <source>
        <dbReference type="ARBA" id="ARBA00022571"/>
    </source>
</evidence>
<comment type="subcellular location">
    <subcellularLocation>
        <location evidence="8">Cytoplasm</location>
    </subcellularLocation>
</comment>
<feature type="site" description="Involved in the stabilization of negative charge on the oxyanion by the formation of the oxyanion hole" evidence="8">
    <location>
        <position position="114"/>
    </location>
</feature>
<dbReference type="GO" id="GO:0006592">
    <property type="term" value="P:ornithine biosynthetic process"/>
    <property type="evidence" value="ECO:0007669"/>
    <property type="project" value="TreeGrafter"/>
</dbReference>
<keyword evidence="3 8" id="KW-0055">Arginine biosynthesis</keyword>
<dbReference type="SUPFAM" id="SSF56266">
    <property type="entry name" value="DmpA/ArgJ-like"/>
    <property type="match status" value="1"/>
</dbReference>
<dbReference type="OrthoDB" id="9804242at2"/>
<dbReference type="UniPathway" id="UPA00068">
    <property type="reaction ID" value="UER00106"/>
</dbReference>
<dbReference type="PANTHER" id="PTHR23100">
    <property type="entry name" value="ARGININE BIOSYNTHESIS BIFUNCTIONAL PROTEIN ARGJ"/>
    <property type="match status" value="1"/>
</dbReference>
<feature type="chain" id="PRO_5023321501" description="Arginine biosynthesis bifunctional protein ArgJ beta chain" evidence="8">
    <location>
        <begin position="187"/>
        <end position="400"/>
    </location>
</feature>
<keyword evidence="6 8" id="KW-0068">Autocatalytic cleavage</keyword>
<dbReference type="NCBIfam" id="NF003802">
    <property type="entry name" value="PRK05388.1"/>
    <property type="match status" value="1"/>
</dbReference>
<dbReference type="InterPro" id="IPR016117">
    <property type="entry name" value="ArgJ-like_dom_sf"/>
</dbReference>
<dbReference type="Gene3D" id="3.60.70.12">
    <property type="entry name" value="L-amino peptidase D-ALA esterase/amidase"/>
    <property type="match status" value="1"/>
</dbReference>
<sequence>MNCKITNDGFDVFESVKTSAVRAGIKRKGEDLALIYFEKEATFAAVFTTNKVKAHCVIYDEELLKTQQNIRAVLINSGNANACNINGAQAIQDVTKALSTVLNIKQNEIFIAQTGIIGEEFPTKKVTNALAKLKNNLGKNSQNLARAILTTDKIPKIISIECEYAGVIFHIAAVAKGAGMIHPNMATMLSFIVTDLKITQNILKVALKEAVDKSFNRISVDGDMSTNDTVFIASLNEVGDLINEENEFYRYFVDKLTECCVYLAKEIVKDAEGATKFCEVLVFGADKDEDAQKVARSIANSLLVKTAIFGKDPNWGRIIAAVGYSGANIDVEKLEIKIGDFLVYSWGRPQEFDKIALLEYMRQNDSIKIYINLNIGASNFNLYFSDLTYEYIKINAQYHT</sequence>
<keyword evidence="4 8" id="KW-0028">Amino-acid biosynthesis</keyword>
<evidence type="ECO:0000256" key="4">
    <source>
        <dbReference type="ARBA" id="ARBA00022605"/>
    </source>
</evidence>
<proteinExistence type="inferred from homology"/>
<feature type="binding site" evidence="8">
    <location>
        <position position="176"/>
    </location>
    <ligand>
        <name>substrate</name>
    </ligand>
</feature>
<dbReference type="GO" id="GO:0006526">
    <property type="term" value="P:L-arginine biosynthetic process"/>
    <property type="evidence" value="ECO:0007669"/>
    <property type="project" value="UniProtKB-UniRule"/>
</dbReference>
<organism evidence="9 10">
    <name type="scientific">Desulfurella multipotens</name>
    <dbReference type="NCBI Taxonomy" id="79269"/>
    <lineage>
        <taxon>Bacteria</taxon>
        <taxon>Pseudomonadati</taxon>
        <taxon>Campylobacterota</taxon>
        <taxon>Desulfurellia</taxon>
        <taxon>Desulfurellales</taxon>
        <taxon>Desulfurellaceae</taxon>
        <taxon>Desulfurella</taxon>
    </lineage>
</organism>
<dbReference type="FunFam" id="3.10.20.340:FF:000001">
    <property type="entry name" value="Arginine biosynthesis bifunctional protein ArgJ, chloroplastic"/>
    <property type="match status" value="1"/>
</dbReference>
<comment type="function">
    <text evidence="8">Catalyzes two activities which are involved in the cyclic version of arginine biosynthesis: the synthesis of N-acetylglutamate from glutamate and acetyl-CoA as the acetyl donor, and of ornithine by transacetylation between N(2)-acetylornithine and glutamate.</text>
</comment>